<reference evidence="1 2" key="1">
    <citation type="journal article" date="2022" name="bioRxiv">
        <title>The genome of the oomycete Peronosclerospora sorghi, a cosmopolitan pathogen of maize and sorghum, is inflated with dispersed pseudogenes.</title>
        <authorList>
            <person name="Fletcher K."/>
            <person name="Martin F."/>
            <person name="Isakeit T."/>
            <person name="Cavanaugh K."/>
            <person name="Magill C."/>
            <person name="Michelmore R."/>
        </authorList>
    </citation>
    <scope>NUCLEOTIDE SEQUENCE [LARGE SCALE GENOMIC DNA]</scope>
    <source>
        <strain evidence="1">P6</strain>
    </source>
</reference>
<protein>
    <submittedName>
        <fullName evidence="1">Uncharacterized protein</fullName>
    </submittedName>
</protein>
<gene>
    <name evidence="1" type="ORF">PsorP6_003904</name>
</gene>
<organism evidence="1 2">
    <name type="scientific">Peronosclerospora sorghi</name>
    <dbReference type="NCBI Taxonomy" id="230839"/>
    <lineage>
        <taxon>Eukaryota</taxon>
        <taxon>Sar</taxon>
        <taxon>Stramenopiles</taxon>
        <taxon>Oomycota</taxon>
        <taxon>Peronosporomycetes</taxon>
        <taxon>Peronosporales</taxon>
        <taxon>Peronosporaceae</taxon>
        <taxon>Peronosclerospora</taxon>
    </lineage>
</organism>
<comment type="caution">
    <text evidence="1">The sequence shown here is derived from an EMBL/GenBank/DDBJ whole genome shotgun (WGS) entry which is preliminary data.</text>
</comment>
<dbReference type="Proteomes" id="UP001163321">
    <property type="component" value="Chromosome 8"/>
</dbReference>
<name>A0ACC0VL85_9STRA</name>
<keyword evidence="2" id="KW-1185">Reference proteome</keyword>
<evidence type="ECO:0000313" key="2">
    <source>
        <dbReference type="Proteomes" id="UP001163321"/>
    </source>
</evidence>
<sequence>MAYSSYPSPPTCDSSASISPPPSLFRSTGELQKLISPHCLSPEARLKPVPTNEWWGNLLAWDGQGDSDAIFANPFTYKIVQAQPGMIGTGLSVSYLIQYRTDGPINDNGAPRYYFYPPNIKNWIFSAVELQDQLGARAFTIERWDDMGVQLALSGMKMYLALGSVFTTIKYHDMQVQLGTEHCIVAINGIPVRAGHQVDGISFIVSLNNGQQWVLYFFHESGAETSLVFQANELRTASKFSGVVQAAFLLMEDPCQSDVIQDEHKILQLYHASAGVYLEGATVQPLNAESFAVHWQLAKAPGSNPGARFLHFALTHLQGLLDPSTVELKHDLVLYSHTHGPLCAYMLVTPPNCSPSWLCRIPHEEGRRIETCTAFYPPHAHYLTKEVVDRLNLCRVVTDEIYGDWSFPHEGSYYFKGKALQKFGTMCLVARQLADTTNPEMRDVAQHGITKFQQLLSKFAENQAAFPLVYDTVYKGIITSEALMKNDGNCDFGNAFFNDHLYHYGYIVTAVAIALSLDVHWRRSADAVKVRVLVDTLIRDVASSSPIGKDPYFPRFRHFNWWLGHSYAHGVTPMADGKDEESTSEEVNFLYGLALYSQVTENAEQEALALLMLKVYARAVNTYFLLRNEGPPIHPAGFSKNKVTGVFFDNKCDYTTWFSPNKECIHGIQMIPVSPILEVTRPPRFVREEWDEVLSKLPIVNDWKANQSGWTSLLFANSSVLDRAKAFEVLATCPMDDGLSRAWALYYAATRPPPSC</sequence>
<dbReference type="EMBL" id="CM047587">
    <property type="protein sequence ID" value="KAI9907082.1"/>
    <property type="molecule type" value="Genomic_DNA"/>
</dbReference>
<evidence type="ECO:0000313" key="1">
    <source>
        <dbReference type="EMBL" id="KAI9907082.1"/>
    </source>
</evidence>
<proteinExistence type="predicted"/>
<accession>A0ACC0VL85</accession>